<evidence type="ECO:0000313" key="1">
    <source>
        <dbReference type="EMBL" id="OXU32222.1"/>
    </source>
</evidence>
<organism evidence="1 2">
    <name type="scientific">Trichomalopsis sarcophagae</name>
    <dbReference type="NCBI Taxonomy" id="543379"/>
    <lineage>
        <taxon>Eukaryota</taxon>
        <taxon>Metazoa</taxon>
        <taxon>Ecdysozoa</taxon>
        <taxon>Arthropoda</taxon>
        <taxon>Hexapoda</taxon>
        <taxon>Insecta</taxon>
        <taxon>Pterygota</taxon>
        <taxon>Neoptera</taxon>
        <taxon>Endopterygota</taxon>
        <taxon>Hymenoptera</taxon>
        <taxon>Apocrita</taxon>
        <taxon>Proctotrupomorpha</taxon>
        <taxon>Chalcidoidea</taxon>
        <taxon>Pteromalidae</taxon>
        <taxon>Pteromalinae</taxon>
        <taxon>Trichomalopsis</taxon>
    </lineage>
</organism>
<reference evidence="1 2" key="1">
    <citation type="journal article" date="2017" name="Curr. Biol.">
        <title>The Evolution of Venom by Co-option of Single-Copy Genes.</title>
        <authorList>
            <person name="Martinson E.O."/>
            <person name="Mrinalini"/>
            <person name="Kelkar Y.D."/>
            <person name="Chang C.H."/>
            <person name="Werren J.H."/>
        </authorList>
    </citation>
    <scope>NUCLEOTIDE SEQUENCE [LARGE SCALE GENOMIC DNA]</scope>
    <source>
        <strain evidence="1 2">Alberta</strain>
        <tissue evidence="1">Whole body</tissue>
    </source>
</reference>
<keyword evidence="2" id="KW-1185">Reference proteome</keyword>
<proteinExistence type="predicted"/>
<gene>
    <name evidence="1" type="ORF">TSAR_008016</name>
</gene>
<sequence length="170" mass="19516">MSAISMYAKDADIKGLWSLDVLGIKDPIEHKTQAQHNSQVIKAFREIAHRIDPLGFVFSVSLSAKILLQEGWAAKISGNEEVNENIKRRFLNCWHRIGGKGRNSLNRNQQAGLIMHYALMKKKFLRISIGNNSEKIDYSWIGRFSEYSKLIRVLARVKRFLINCKTEKKA</sequence>
<protein>
    <submittedName>
        <fullName evidence="1">Uncharacterized protein</fullName>
    </submittedName>
</protein>
<dbReference type="AlphaFoldDB" id="A0A232FNH4"/>
<accession>A0A232FNH4</accession>
<name>A0A232FNH4_9HYME</name>
<comment type="caution">
    <text evidence="1">The sequence shown here is derived from an EMBL/GenBank/DDBJ whole genome shotgun (WGS) entry which is preliminary data.</text>
</comment>
<dbReference type="Proteomes" id="UP000215335">
    <property type="component" value="Unassembled WGS sequence"/>
</dbReference>
<dbReference type="EMBL" id="NNAY01000004">
    <property type="protein sequence ID" value="OXU32222.1"/>
    <property type="molecule type" value="Genomic_DNA"/>
</dbReference>
<evidence type="ECO:0000313" key="2">
    <source>
        <dbReference type="Proteomes" id="UP000215335"/>
    </source>
</evidence>